<comment type="subcellular location">
    <subcellularLocation>
        <location evidence="1">Cell membrane</location>
        <topology evidence="1">Multi-pass membrane protein</topology>
    </subcellularLocation>
</comment>
<name>A0A544QXU9_9FIRM</name>
<evidence type="ECO:0000256" key="1">
    <source>
        <dbReference type="ARBA" id="ARBA00004651"/>
    </source>
</evidence>
<feature type="transmembrane region" description="Helical" evidence="6">
    <location>
        <begin position="67"/>
        <end position="96"/>
    </location>
</feature>
<dbReference type="RefSeq" id="WP_142535187.1">
    <property type="nucleotide sequence ID" value="NZ_SGJB01000002.1"/>
</dbReference>
<gene>
    <name evidence="7" type="ORF">EXD82_01680</name>
</gene>
<evidence type="ECO:0000256" key="3">
    <source>
        <dbReference type="ARBA" id="ARBA00022692"/>
    </source>
</evidence>
<comment type="caution">
    <text evidence="7">The sequence shown here is derived from an EMBL/GenBank/DDBJ whole genome shotgun (WGS) entry which is preliminary data.</text>
</comment>
<keyword evidence="2" id="KW-1003">Cell membrane</keyword>
<evidence type="ECO:0000256" key="5">
    <source>
        <dbReference type="ARBA" id="ARBA00023136"/>
    </source>
</evidence>
<feature type="transmembrane region" description="Helical" evidence="6">
    <location>
        <begin position="102"/>
        <end position="120"/>
    </location>
</feature>
<organism evidence="7 8">
    <name type="scientific">Peptacetobacter hominis</name>
    <dbReference type="NCBI Taxonomy" id="2743610"/>
    <lineage>
        <taxon>Bacteria</taxon>
        <taxon>Bacillati</taxon>
        <taxon>Bacillota</taxon>
        <taxon>Clostridia</taxon>
        <taxon>Peptostreptococcales</taxon>
        <taxon>Peptostreptococcaceae</taxon>
        <taxon>Peptacetobacter</taxon>
    </lineage>
</organism>
<evidence type="ECO:0000313" key="8">
    <source>
        <dbReference type="Proteomes" id="UP000317863"/>
    </source>
</evidence>
<evidence type="ECO:0000256" key="6">
    <source>
        <dbReference type="SAM" id="Phobius"/>
    </source>
</evidence>
<keyword evidence="3 6" id="KW-0812">Transmembrane</keyword>
<dbReference type="OrthoDB" id="1653617at2"/>
<dbReference type="InterPro" id="IPR010343">
    <property type="entry name" value="ArAE_1"/>
</dbReference>
<dbReference type="Proteomes" id="UP000317863">
    <property type="component" value="Unassembled WGS sequence"/>
</dbReference>
<evidence type="ECO:0000313" key="7">
    <source>
        <dbReference type="EMBL" id="TQQ85483.1"/>
    </source>
</evidence>
<sequence>MGLSDIRLPKIGMRAIKTGIVVMITILITKNFVQYPFYAAIAGVISLQDTVTGSVKAGMNRIKGTVVGGIMGFIFALIMPGNPILCGIGVILTIYVCNILKITSISVSCVVFLAIHLGVGSGDPMSYSIHRVLDTSVGVIIAVVINYVIARPDHVGGIKEEYIRIVSIGKKLFRDKIVEHKNIDIEKYKKELYKMENIYNKIRSEKNYNGENPYLEEMDDIEVTRHIIREIYFHLQIISHMEQKDELFLTNENYLRLEKLYYPEEIIWEIDEEKSPVFNYNIDRILDSFEDVDKILENNMSM</sequence>
<protein>
    <submittedName>
        <fullName evidence="7">Aromatic acid exporter family protein</fullName>
    </submittedName>
</protein>
<reference evidence="7 8" key="1">
    <citation type="submission" date="2019-02" db="EMBL/GenBank/DDBJ databases">
        <title>Peptostreptococcaceae bacterium ZHW00191 nov., a new bacterium isolated from the human gut.</title>
        <authorList>
            <person name="Zhou H.-W."/>
            <person name="Chen X.-J."/>
        </authorList>
    </citation>
    <scope>NUCLEOTIDE SEQUENCE [LARGE SCALE GENOMIC DNA]</scope>
    <source>
        <strain evidence="7 8">ZHW00191</strain>
    </source>
</reference>
<dbReference type="EMBL" id="SGJB01000002">
    <property type="protein sequence ID" value="TQQ85483.1"/>
    <property type="molecule type" value="Genomic_DNA"/>
</dbReference>
<dbReference type="GO" id="GO:0005886">
    <property type="term" value="C:plasma membrane"/>
    <property type="evidence" value="ECO:0007669"/>
    <property type="project" value="UniProtKB-SubCell"/>
</dbReference>
<keyword evidence="8" id="KW-1185">Reference proteome</keyword>
<keyword evidence="5 6" id="KW-0472">Membrane</keyword>
<evidence type="ECO:0000256" key="4">
    <source>
        <dbReference type="ARBA" id="ARBA00022989"/>
    </source>
</evidence>
<evidence type="ECO:0000256" key="2">
    <source>
        <dbReference type="ARBA" id="ARBA00022475"/>
    </source>
</evidence>
<dbReference type="AlphaFoldDB" id="A0A544QXU9"/>
<dbReference type="Pfam" id="PF06081">
    <property type="entry name" value="ArAE_1"/>
    <property type="match status" value="1"/>
</dbReference>
<keyword evidence="4 6" id="KW-1133">Transmembrane helix</keyword>
<feature type="transmembrane region" description="Helical" evidence="6">
    <location>
        <begin position="132"/>
        <end position="150"/>
    </location>
</feature>
<accession>A0A544QXU9</accession>
<proteinExistence type="predicted"/>